<dbReference type="EMBL" id="RCZY01000002">
    <property type="protein sequence ID" value="RRE43214.1"/>
    <property type="molecule type" value="Genomic_DNA"/>
</dbReference>
<gene>
    <name evidence="1" type="ORF">EAO28_03735</name>
</gene>
<proteinExistence type="predicted"/>
<accession>A0A3P2EJ25</accession>
<protein>
    <submittedName>
        <fullName evidence="1">Uncharacterized protein</fullName>
    </submittedName>
</protein>
<sequence>MQLIILLLHFQRQLALHVRLLQLYVDVQLSAQLLLSIENAALPSGQDFFCLEIGDLLVELQQLSL</sequence>
<dbReference type="Proteomes" id="UP000272440">
    <property type="component" value="Unassembled WGS sequence"/>
</dbReference>
<dbReference type="AlphaFoldDB" id="A0A3P2EJ25"/>
<evidence type="ECO:0000313" key="1">
    <source>
        <dbReference type="EMBL" id="RRE43214.1"/>
    </source>
</evidence>
<evidence type="ECO:0000313" key="2">
    <source>
        <dbReference type="Proteomes" id="UP000272440"/>
    </source>
</evidence>
<organism evidence="1 2">
    <name type="scientific">Klebsiella pneumoniae</name>
    <dbReference type="NCBI Taxonomy" id="573"/>
    <lineage>
        <taxon>Bacteria</taxon>
        <taxon>Pseudomonadati</taxon>
        <taxon>Pseudomonadota</taxon>
        <taxon>Gammaproteobacteria</taxon>
        <taxon>Enterobacterales</taxon>
        <taxon>Enterobacteriaceae</taxon>
        <taxon>Klebsiella/Raoultella group</taxon>
        <taxon>Klebsiella</taxon>
        <taxon>Klebsiella pneumoniae complex</taxon>
    </lineage>
</organism>
<comment type="caution">
    <text evidence="1">The sequence shown here is derived from an EMBL/GenBank/DDBJ whole genome shotgun (WGS) entry which is preliminary data.</text>
</comment>
<name>A0A3P2EJ25_KLEPN</name>
<reference evidence="1 2" key="1">
    <citation type="journal article" date="2019" name="Antimicrob. Agents Chemother.">
        <title>Applying Rapid Whole Genome Sequencing to Predict Phenotypic Antimicrobial Susceptibility Testing Results Among Carbapenem-Resistant Klebsiella pneumoniae Clinical Isolates.</title>
        <authorList>
            <person name="Tamma P.D."/>
            <person name="Fan Y."/>
            <person name="Bergman Y."/>
            <person name="Pertea G."/>
            <person name="Kazmi A."/>
            <person name="Lewis S."/>
            <person name="Carroll K.C."/>
            <person name="Schatz M.C."/>
            <person name="Timp W."/>
            <person name="Simner P.J."/>
        </authorList>
    </citation>
    <scope>NUCLEOTIDE SEQUENCE [LARGE SCALE GENOMIC DNA]</scope>
    <source>
        <strain evidence="1 2">KLPN_33</strain>
    </source>
</reference>